<dbReference type="Pfam" id="PF16170">
    <property type="entry name" value="DUF4873"/>
    <property type="match status" value="1"/>
</dbReference>
<evidence type="ECO:0000313" key="2">
    <source>
        <dbReference type="EMBL" id="MBD1320327.1"/>
    </source>
</evidence>
<reference evidence="2 3" key="1">
    <citation type="submission" date="2020-09" db="EMBL/GenBank/DDBJ databases">
        <title>Novel species in genus Gordonia.</title>
        <authorList>
            <person name="Zhang G."/>
        </authorList>
    </citation>
    <scope>NUCLEOTIDE SEQUENCE [LARGE SCALE GENOMIC DNA]</scope>
    <source>
        <strain evidence="2 3">ON-33</strain>
    </source>
</reference>
<dbReference type="InterPro" id="IPR032371">
    <property type="entry name" value="DUF4873"/>
</dbReference>
<protein>
    <submittedName>
        <fullName evidence="2">DUF4873 domain-containing protein</fullName>
    </submittedName>
</protein>
<organism evidence="2 3">
    <name type="scientific">Gordonia hankookensis</name>
    <dbReference type="NCBI Taxonomy" id="589403"/>
    <lineage>
        <taxon>Bacteria</taxon>
        <taxon>Bacillati</taxon>
        <taxon>Actinomycetota</taxon>
        <taxon>Actinomycetes</taxon>
        <taxon>Mycobacteriales</taxon>
        <taxon>Gordoniaceae</taxon>
        <taxon>Gordonia</taxon>
    </lineage>
</organism>
<sequence>MFPVTVAESTSVAVIGRGPLARRFTTRIDRSPLMIDVVDDPAPGDLAVREEPSPDGAYLGVASAGRPGQFFLTDERSIGYLIDLVEHFVVSGARSVVVRRPIENEWAAVGSERARRKRLRAFRPDDYVWIGTESIDDDVFDGDATLSADGDEVKAHLRVFGYLDPLDGLYHWAGTVFGEDVRTWKDDRVKHVTVSVGDGGPVDARLAEVTPSGAVRVVGVGQPPYPLEPLTI</sequence>
<gene>
    <name evidence="2" type="ORF">IDF66_12100</name>
</gene>
<keyword evidence="3" id="KW-1185">Reference proteome</keyword>
<proteinExistence type="predicted"/>
<dbReference type="Proteomes" id="UP000602395">
    <property type="component" value="Unassembled WGS sequence"/>
</dbReference>
<accession>A0ABR7WEM6</accession>
<dbReference type="RefSeq" id="WP_190267015.1">
    <property type="nucleotide sequence ID" value="NZ_BAABAD010000004.1"/>
</dbReference>
<comment type="caution">
    <text evidence="2">The sequence shown here is derived from an EMBL/GenBank/DDBJ whole genome shotgun (WGS) entry which is preliminary data.</text>
</comment>
<feature type="domain" description="DUF4873" evidence="1">
    <location>
        <begin position="137"/>
        <end position="226"/>
    </location>
</feature>
<dbReference type="EMBL" id="JACWMS010000002">
    <property type="protein sequence ID" value="MBD1320327.1"/>
    <property type="molecule type" value="Genomic_DNA"/>
</dbReference>
<evidence type="ECO:0000259" key="1">
    <source>
        <dbReference type="Pfam" id="PF16170"/>
    </source>
</evidence>
<name>A0ABR7WEM6_9ACTN</name>
<evidence type="ECO:0000313" key="3">
    <source>
        <dbReference type="Proteomes" id="UP000602395"/>
    </source>
</evidence>